<dbReference type="Gene3D" id="3.40.50.620">
    <property type="entry name" value="HUPs"/>
    <property type="match status" value="1"/>
</dbReference>
<reference evidence="1 2" key="1">
    <citation type="journal article" date="2015" name="Microbiome">
        <title>Genomic resolution of linkages in carbon, nitrogen, and sulfur cycling among widespread estuary sediment bacteria.</title>
        <authorList>
            <person name="Baker B.J."/>
            <person name="Lazar C.S."/>
            <person name="Teske A.P."/>
            <person name="Dick G.J."/>
        </authorList>
    </citation>
    <scope>NUCLEOTIDE SEQUENCE [LARGE SCALE GENOMIC DNA]</scope>
    <source>
        <strain evidence="1">SM1_77</strain>
    </source>
</reference>
<evidence type="ECO:0000313" key="1">
    <source>
        <dbReference type="EMBL" id="KPL13775.1"/>
    </source>
</evidence>
<evidence type="ECO:0008006" key="3">
    <source>
        <dbReference type="Google" id="ProtNLM"/>
    </source>
</evidence>
<proteinExistence type="predicted"/>
<accession>A0A0S8JVW0</accession>
<dbReference type="SUPFAM" id="SSF52402">
    <property type="entry name" value="Adenine nucleotide alpha hydrolases-like"/>
    <property type="match status" value="1"/>
</dbReference>
<evidence type="ECO:0000313" key="2">
    <source>
        <dbReference type="Proteomes" id="UP000050975"/>
    </source>
</evidence>
<dbReference type="Proteomes" id="UP000050975">
    <property type="component" value="Unassembled WGS sequence"/>
</dbReference>
<organism evidence="1 2">
    <name type="scientific">candidate division WOR_3 bacterium SM1_77</name>
    <dbReference type="NCBI Taxonomy" id="1703778"/>
    <lineage>
        <taxon>Bacteria</taxon>
        <taxon>Bacteria division WOR-3</taxon>
    </lineage>
</organism>
<protein>
    <recommendedName>
        <fullName evidence="3">UspA domain-containing protein</fullName>
    </recommendedName>
</protein>
<name>A0A0S8JVW0_UNCW3</name>
<gene>
    <name evidence="1" type="ORF">AMJ74_04610</name>
</gene>
<dbReference type="AlphaFoldDB" id="A0A0S8JVW0"/>
<dbReference type="InterPro" id="IPR014729">
    <property type="entry name" value="Rossmann-like_a/b/a_fold"/>
</dbReference>
<dbReference type="EMBL" id="LJVE01000085">
    <property type="protein sequence ID" value="KPL13775.1"/>
    <property type="molecule type" value="Genomic_DNA"/>
</dbReference>
<sequence>MKFDKVLLVLTDDADQSIMPDAVQFCKNAGSRLFVLFVIEHNRIARLASLTQQKVKVVLNKTEEEGWKLLYLVEDDAVENGVWTSLHLEEGHLPQVANHYIESYGIDAMLVKRKDEFRRIFSTCPVPIVGL</sequence>
<comment type="caution">
    <text evidence="1">The sequence shown here is derived from an EMBL/GenBank/DDBJ whole genome shotgun (WGS) entry which is preliminary data.</text>
</comment>